<evidence type="ECO:0000313" key="1">
    <source>
        <dbReference type="EMBL" id="CAI2195966.1"/>
    </source>
</evidence>
<name>A0A9W4T838_9GLOM</name>
<organism evidence="1 2">
    <name type="scientific">Funneliformis geosporum</name>
    <dbReference type="NCBI Taxonomy" id="1117311"/>
    <lineage>
        <taxon>Eukaryota</taxon>
        <taxon>Fungi</taxon>
        <taxon>Fungi incertae sedis</taxon>
        <taxon>Mucoromycota</taxon>
        <taxon>Glomeromycotina</taxon>
        <taxon>Glomeromycetes</taxon>
        <taxon>Glomerales</taxon>
        <taxon>Glomeraceae</taxon>
        <taxon>Funneliformis</taxon>
    </lineage>
</organism>
<dbReference type="EMBL" id="CAMKVN010013348">
    <property type="protein sequence ID" value="CAI2195966.1"/>
    <property type="molecule type" value="Genomic_DNA"/>
</dbReference>
<dbReference type="AlphaFoldDB" id="A0A9W4T838"/>
<reference evidence="1" key="1">
    <citation type="submission" date="2022-08" db="EMBL/GenBank/DDBJ databases">
        <authorList>
            <person name="Kallberg Y."/>
            <person name="Tangrot J."/>
            <person name="Rosling A."/>
        </authorList>
    </citation>
    <scope>NUCLEOTIDE SEQUENCE</scope>
    <source>
        <strain evidence="1">Wild A</strain>
    </source>
</reference>
<gene>
    <name evidence="1" type="ORF">FWILDA_LOCUS17341</name>
</gene>
<keyword evidence="2" id="KW-1185">Reference proteome</keyword>
<dbReference type="Proteomes" id="UP001153678">
    <property type="component" value="Unassembled WGS sequence"/>
</dbReference>
<accession>A0A9W4T838</accession>
<proteinExistence type="predicted"/>
<protein>
    <submittedName>
        <fullName evidence="1">12901_t:CDS:1</fullName>
    </submittedName>
</protein>
<comment type="caution">
    <text evidence="1">The sequence shown here is derived from an EMBL/GenBank/DDBJ whole genome shotgun (WGS) entry which is preliminary data.</text>
</comment>
<sequence length="48" mass="5549">YTFPSTLESNNIMGVKQYIKDMHRSLIALAKVDTLKLNRTAIRQLVEQ</sequence>
<feature type="non-terminal residue" evidence="1">
    <location>
        <position position="1"/>
    </location>
</feature>
<evidence type="ECO:0000313" key="2">
    <source>
        <dbReference type="Proteomes" id="UP001153678"/>
    </source>
</evidence>